<protein>
    <recommendedName>
        <fullName evidence="5">Lipoprotein</fullName>
    </recommendedName>
</protein>
<dbReference type="EMBL" id="CP012342">
    <property type="protein sequence ID" value="AKV58612.1"/>
    <property type="molecule type" value="Genomic_DNA"/>
</dbReference>
<dbReference type="RefSeq" id="WP_052204753.1">
    <property type="nucleotide sequence ID" value="NZ_CP012342.1"/>
</dbReference>
<reference evidence="3 4" key="1">
    <citation type="submission" date="2015-08" db="EMBL/GenBank/DDBJ databases">
        <authorList>
            <person name="Babu N.S."/>
            <person name="Beckwith C.J."/>
            <person name="Beseler K.G."/>
            <person name="Brison A."/>
            <person name="Carone J.V."/>
            <person name="Caskin T.P."/>
            <person name="Diamond M."/>
            <person name="Durham M.E."/>
            <person name="Foxe J.M."/>
            <person name="Go M."/>
            <person name="Henderson B.A."/>
            <person name="Jones I.B."/>
            <person name="McGettigan J.A."/>
            <person name="Micheletti S.J."/>
            <person name="Nasrallah M.E."/>
            <person name="Ortiz D."/>
            <person name="Piller C.R."/>
            <person name="Privatt S.R."/>
            <person name="Schneider S.L."/>
            <person name="Sharp S."/>
            <person name="Smith T.C."/>
            <person name="Stanton J.D."/>
            <person name="Ullery H.E."/>
            <person name="Wilson R.J."/>
            <person name="Serrano M.G."/>
            <person name="Buck G."/>
            <person name="Lee V."/>
            <person name="Wang Y."/>
            <person name="Carvalho R."/>
            <person name="Voegtly L."/>
            <person name="Shi R."/>
            <person name="Duckworth R."/>
            <person name="Johnson A."/>
            <person name="Loviza R."/>
            <person name="Walstead R."/>
            <person name="Shah Z."/>
            <person name="Kiflezghi M."/>
            <person name="Wade K."/>
            <person name="Ball S.L."/>
            <person name="Bradley K.W."/>
            <person name="Asai D.J."/>
            <person name="Bowman C.A."/>
            <person name="Russell D.A."/>
            <person name="Pope W.H."/>
            <person name="Jacobs-Sera D."/>
            <person name="Hendrix R.W."/>
            <person name="Hatfull G.F."/>
        </authorList>
    </citation>
    <scope>NUCLEOTIDE SEQUENCE [LARGE SCALE GENOMIC DNA]</scope>
    <source>
        <strain evidence="3 4">PUDD_83A45</strain>
    </source>
</reference>
<feature type="compositionally biased region" description="Acidic residues" evidence="1">
    <location>
        <begin position="53"/>
        <end position="62"/>
    </location>
</feature>
<dbReference type="STRING" id="156976.AK829_04855"/>
<evidence type="ECO:0008006" key="5">
    <source>
        <dbReference type="Google" id="ProtNLM"/>
    </source>
</evidence>
<accession>A0A0K1RB09</accession>
<organism evidence="3 4">
    <name type="scientific">Corynebacterium riegelii</name>
    <dbReference type="NCBI Taxonomy" id="156976"/>
    <lineage>
        <taxon>Bacteria</taxon>
        <taxon>Bacillati</taxon>
        <taxon>Actinomycetota</taxon>
        <taxon>Actinomycetes</taxon>
        <taxon>Mycobacteriales</taxon>
        <taxon>Corynebacteriaceae</taxon>
        <taxon>Corynebacterium</taxon>
    </lineage>
</organism>
<evidence type="ECO:0000313" key="4">
    <source>
        <dbReference type="Proteomes" id="UP000060016"/>
    </source>
</evidence>
<evidence type="ECO:0000256" key="1">
    <source>
        <dbReference type="SAM" id="MobiDB-lite"/>
    </source>
</evidence>
<dbReference type="PROSITE" id="PS51257">
    <property type="entry name" value="PROKAR_LIPOPROTEIN"/>
    <property type="match status" value="1"/>
</dbReference>
<keyword evidence="4" id="KW-1185">Reference proteome</keyword>
<gene>
    <name evidence="3" type="ORF">AK829_04855</name>
</gene>
<dbReference type="AlphaFoldDB" id="A0A0K1RB09"/>
<dbReference type="PATRIC" id="fig|156976.3.peg.964"/>
<evidence type="ECO:0000256" key="2">
    <source>
        <dbReference type="SAM" id="SignalP"/>
    </source>
</evidence>
<evidence type="ECO:0000313" key="3">
    <source>
        <dbReference type="EMBL" id="AKV58612.1"/>
    </source>
</evidence>
<proteinExistence type="predicted"/>
<keyword evidence="2" id="KW-0732">Signal</keyword>
<feature type="chain" id="PRO_5005468096" description="Lipoprotein" evidence="2">
    <location>
        <begin position="26"/>
        <end position="202"/>
    </location>
</feature>
<sequence length="202" mass="21874">MKSHVSRRALATLACATLTVLSATACTGADSTDQAQQNELAEPTLSAAPAETEATEQPEETTESAPALTERNPEDFVVDGAYKHMYAIVFGDTFNRCVVKPAEYFGCNAEFTGTLPPNETDVELNEGPADYISFRDGVGFETTKVLGTDGPTHYEALNPNERVTLGEYTFTINADGTVRGERDGHWFELTSSGQYSSPRFTP</sequence>
<feature type="region of interest" description="Disordered" evidence="1">
    <location>
        <begin position="46"/>
        <end position="72"/>
    </location>
</feature>
<name>A0A0K1RB09_9CORY</name>
<dbReference type="KEGG" id="crie:AK829_04855"/>
<feature type="signal peptide" evidence="2">
    <location>
        <begin position="1"/>
        <end position="25"/>
    </location>
</feature>
<dbReference type="Proteomes" id="UP000060016">
    <property type="component" value="Chromosome"/>
</dbReference>